<proteinExistence type="predicted"/>
<dbReference type="InterPro" id="IPR052254">
    <property type="entry name" value="CUL4-DDB1_E3_ligase_receptor"/>
</dbReference>
<gene>
    <name evidence="4" type="ORF">GSI_15446</name>
</gene>
<dbReference type="InterPro" id="IPR036322">
    <property type="entry name" value="WD40_repeat_dom_sf"/>
</dbReference>
<reference evidence="4 5" key="1">
    <citation type="journal article" date="2015" name="Sci. Rep.">
        <title>Chromosome-level genome map provides insights into diverse defense mechanisms in the medicinal fungus Ganoderma sinense.</title>
        <authorList>
            <person name="Zhu Y."/>
            <person name="Xu J."/>
            <person name="Sun C."/>
            <person name="Zhou S."/>
            <person name="Xu H."/>
            <person name="Nelson D.R."/>
            <person name="Qian J."/>
            <person name="Song J."/>
            <person name="Luo H."/>
            <person name="Xiang L."/>
            <person name="Li Y."/>
            <person name="Xu Z."/>
            <person name="Ji A."/>
            <person name="Wang L."/>
            <person name="Lu S."/>
            <person name="Hayward A."/>
            <person name="Sun W."/>
            <person name="Li X."/>
            <person name="Schwartz D.C."/>
            <person name="Wang Y."/>
            <person name="Chen S."/>
        </authorList>
    </citation>
    <scope>NUCLEOTIDE SEQUENCE [LARGE SCALE GENOMIC DNA]</scope>
    <source>
        <strain evidence="4 5">ZZ0214-1</strain>
    </source>
</reference>
<evidence type="ECO:0000256" key="1">
    <source>
        <dbReference type="ARBA" id="ARBA00022574"/>
    </source>
</evidence>
<evidence type="ECO:0000256" key="3">
    <source>
        <dbReference type="PROSITE-ProRule" id="PRU00221"/>
    </source>
</evidence>
<comment type="caution">
    <text evidence="4">The sequence shown here is derived from an EMBL/GenBank/DDBJ whole genome shotgun (WGS) entry which is preliminary data.</text>
</comment>
<dbReference type="AlphaFoldDB" id="A0A2G8RML6"/>
<feature type="repeat" description="WD" evidence="3">
    <location>
        <begin position="83"/>
        <end position="114"/>
    </location>
</feature>
<dbReference type="OrthoDB" id="128867at2759"/>
<evidence type="ECO:0000256" key="2">
    <source>
        <dbReference type="ARBA" id="ARBA00022737"/>
    </source>
</evidence>
<evidence type="ECO:0000313" key="5">
    <source>
        <dbReference type="Proteomes" id="UP000230002"/>
    </source>
</evidence>
<dbReference type="Proteomes" id="UP000230002">
    <property type="component" value="Unassembled WGS sequence"/>
</dbReference>
<dbReference type="PANTHER" id="PTHR44472">
    <property type="entry name" value="DDB1- AND CUL4-ASSOCIATED FACTOR 4-RELATED"/>
    <property type="match status" value="1"/>
</dbReference>
<dbReference type="GO" id="GO:0080008">
    <property type="term" value="C:Cul4-RING E3 ubiquitin ligase complex"/>
    <property type="evidence" value="ECO:0007669"/>
    <property type="project" value="TreeGrafter"/>
</dbReference>
<dbReference type="InterPro" id="IPR015943">
    <property type="entry name" value="WD40/YVTN_repeat-like_dom_sf"/>
</dbReference>
<dbReference type="PROSITE" id="PS50082">
    <property type="entry name" value="WD_REPEATS_2"/>
    <property type="match status" value="1"/>
</dbReference>
<keyword evidence="1 3" id="KW-0853">WD repeat</keyword>
<keyword evidence="5" id="KW-1185">Reference proteome</keyword>
<dbReference type="EMBL" id="AYKW01000069">
    <property type="protein sequence ID" value="PIL22753.1"/>
    <property type="molecule type" value="Genomic_DNA"/>
</dbReference>
<dbReference type="PANTHER" id="PTHR44472:SF1">
    <property type="entry name" value="DDB1 AND CUL4 ASSOCIATED FACTOR 4"/>
    <property type="match status" value="1"/>
</dbReference>
<dbReference type="Gene3D" id="2.130.10.10">
    <property type="entry name" value="YVTN repeat-like/Quinoprotein amine dehydrogenase"/>
    <property type="match status" value="1"/>
</dbReference>
<protein>
    <submittedName>
        <fullName evidence="4">Uncharacterized protein</fullName>
    </submittedName>
</protein>
<organism evidence="4 5">
    <name type="scientific">Ganoderma sinense ZZ0214-1</name>
    <dbReference type="NCBI Taxonomy" id="1077348"/>
    <lineage>
        <taxon>Eukaryota</taxon>
        <taxon>Fungi</taxon>
        <taxon>Dikarya</taxon>
        <taxon>Basidiomycota</taxon>
        <taxon>Agaricomycotina</taxon>
        <taxon>Agaricomycetes</taxon>
        <taxon>Polyporales</taxon>
        <taxon>Polyporaceae</taxon>
        <taxon>Ganoderma</taxon>
    </lineage>
</organism>
<name>A0A2G8RML6_9APHY</name>
<evidence type="ECO:0000313" key="4">
    <source>
        <dbReference type="EMBL" id="PIL22753.1"/>
    </source>
</evidence>
<dbReference type="InterPro" id="IPR001680">
    <property type="entry name" value="WD40_rpt"/>
</dbReference>
<dbReference type="STRING" id="1077348.A0A2G8RML6"/>
<accession>A0A2G8RML6</accession>
<dbReference type="SUPFAM" id="SSF50978">
    <property type="entry name" value="WD40 repeat-like"/>
    <property type="match status" value="1"/>
</dbReference>
<sequence>MVDRWDSREPGVKTDLVVNMAETPSPWKMTPSIDYLRIIHGHELLVRTMRGDLETHDLRFLRGNTPLLQFSGFSPSFDTKLGITVDASENFVFSGGGDKSLRIWSLRTGQALPVRNEATEARVIDGRGVAKMMTCCIRALEIVESDSEVMLWMAFENCLDKVILGPKGLLL</sequence>
<keyword evidence="2" id="KW-0677">Repeat</keyword>